<comment type="caution">
    <text evidence="7">The sequence shown here is derived from an EMBL/GenBank/DDBJ whole genome shotgun (WGS) entry which is preliminary data.</text>
</comment>
<keyword evidence="5" id="KW-0472">Membrane</keyword>
<evidence type="ECO:0000256" key="6">
    <source>
        <dbReference type="ARBA" id="ARBA00023315"/>
    </source>
</evidence>
<evidence type="ECO:0000313" key="7">
    <source>
        <dbReference type="EMBL" id="TCT00270.1"/>
    </source>
</evidence>
<evidence type="ECO:0000256" key="4">
    <source>
        <dbReference type="ARBA" id="ARBA00022679"/>
    </source>
</evidence>
<dbReference type="PANTHER" id="PTHR30606:SF9">
    <property type="entry name" value="LIPID A BIOSYNTHESIS LAUROYLTRANSFERASE"/>
    <property type="match status" value="1"/>
</dbReference>
<dbReference type="InterPro" id="IPR004960">
    <property type="entry name" value="LipA_acyltrans"/>
</dbReference>
<reference evidence="7 8" key="1">
    <citation type="submission" date="2019-03" db="EMBL/GenBank/DDBJ databases">
        <title>Genomic Encyclopedia of Type Strains, Phase IV (KMG-IV): sequencing the most valuable type-strain genomes for metagenomic binning, comparative biology and taxonomic classification.</title>
        <authorList>
            <person name="Goeker M."/>
        </authorList>
    </citation>
    <scope>NUCLEOTIDE SEQUENCE [LARGE SCALE GENOMIC DNA]</scope>
    <source>
        <strain evidence="7 8">DSM 21944</strain>
    </source>
</reference>
<organism evidence="7 8">
    <name type="scientific">Pseudofulvimonas gallinarii</name>
    <dbReference type="NCBI Taxonomy" id="634155"/>
    <lineage>
        <taxon>Bacteria</taxon>
        <taxon>Pseudomonadati</taxon>
        <taxon>Pseudomonadota</taxon>
        <taxon>Gammaproteobacteria</taxon>
        <taxon>Lysobacterales</taxon>
        <taxon>Rhodanobacteraceae</taxon>
        <taxon>Pseudofulvimonas</taxon>
    </lineage>
</organism>
<dbReference type="GO" id="GO:0009247">
    <property type="term" value="P:glycolipid biosynthetic process"/>
    <property type="evidence" value="ECO:0007669"/>
    <property type="project" value="UniProtKB-ARBA"/>
</dbReference>
<gene>
    <name evidence="7" type="ORF">EDC25_10338</name>
</gene>
<dbReference type="Proteomes" id="UP000294599">
    <property type="component" value="Unassembled WGS sequence"/>
</dbReference>
<evidence type="ECO:0000256" key="2">
    <source>
        <dbReference type="ARBA" id="ARBA00022475"/>
    </source>
</evidence>
<accession>A0A4R3LJ36</accession>
<dbReference type="PANTHER" id="PTHR30606">
    <property type="entry name" value="LIPID A BIOSYNTHESIS LAUROYL ACYLTRANSFERASE"/>
    <property type="match status" value="1"/>
</dbReference>
<name>A0A4R3LJ36_9GAMM</name>
<dbReference type="InterPro" id="IPR014548">
    <property type="entry name" value="Ac_Trasf"/>
</dbReference>
<dbReference type="RefSeq" id="WP_123522732.1">
    <property type="nucleotide sequence ID" value="NZ_JBHLWF010000007.1"/>
</dbReference>
<evidence type="ECO:0000256" key="1">
    <source>
        <dbReference type="ARBA" id="ARBA00004533"/>
    </source>
</evidence>
<dbReference type="OrthoDB" id="9808633at2"/>
<evidence type="ECO:0000313" key="8">
    <source>
        <dbReference type="Proteomes" id="UP000294599"/>
    </source>
</evidence>
<evidence type="ECO:0000256" key="5">
    <source>
        <dbReference type="ARBA" id="ARBA00023136"/>
    </source>
</evidence>
<dbReference type="GO" id="GO:0016746">
    <property type="term" value="F:acyltransferase activity"/>
    <property type="evidence" value="ECO:0007669"/>
    <property type="project" value="UniProtKB-KW"/>
</dbReference>
<sequence>MSDPHWTQRPEGGGRFAIWLIRGIVLRLGRPLGRLLLYPITAYFLVRRSSERRASLAYLRRALGRKPTLLDGARHVHCFAATILDRPLLLTDRLDRFDIRVHGVETVHECMAMGKGVLLLGAHLGSFEVLRVLSLQRPDARVAVLLERSQNPAMTQLLEELNPRLAASVIDLGMPSTELMLRIKEEAEQGALIGVLGDRRRAGEPGVPVPFLGEQAWFPVAPYLMASVLKLPVCLCFGLYRGGRRYDLHFELFAERIDLPRGDRRAALQDHVQRYASRLQHYVREAPYNWFNFYDFWIDDAPSLSYRRTAVAVDAGASAGRRP</sequence>
<protein>
    <submittedName>
        <fullName evidence="7">Putative LPLAT superfamily acyltransferase</fullName>
    </submittedName>
</protein>
<keyword evidence="8" id="KW-1185">Reference proteome</keyword>
<keyword evidence="3" id="KW-0997">Cell inner membrane</keyword>
<dbReference type="GO" id="GO:0005886">
    <property type="term" value="C:plasma membrane"/>
    <property type="evidence" value="ECO:0007669"/>
    <property type="project" value="UniProtKB-SubCell"/>
</dbReference>
<comment type="subcellular location">
    <subcellularLocation>
        <location evidence="1">Cell inner membrane</location>
    </subcellularLocation>
</comment>
<dbReference type="Pfam" id="PF03279">
    <property type="entry name" value="Lip_A_acyltrans"/>
    <property type="match status" value="1"/>
</dbReference>
<dbReference type="AlphaFoldDB" id="A0A4R3LJ36"/>
<evidence type="ECO:0000256" key="3">
    <source>
        <dbReference type="ARBA" id="ARBA00022519"/>
    </source>
</evidence>
<dbReference type="PIRSF" id="PIRSF028561">
    <property type="entry name" value="Ac_Trasf"/>
    <property type="match status" value="1"/>
</dbReference>
<keyword evidence="2" id="KW-1003">Cell membrane</keyword>
<keyword evidence="6 7" id="KW-0012">Acyltransferase</keyword>
<dbReference type="EMBL" id="SMAF01000003">
    <property type="protein sequence ID" value="TCT00270.1"/>
    <property type="molecule type" value="Genomic_DNA"/>
</dbReference>
<keyword evidence="4 7" id="KW-0808">Transferase</keyword>
<proteinExistence type="predicted"/>
<dbReference type="CDD" id="cd07984">
    <property type="entry name" value="LPLAT_LABLAT-like"/>
    <property type="match status" value="1"/>
</dbReference>